<reference evidence="2 3" key="1">
    <citation type="submission" date="2018-08" db="EMBL/GenBank/DDBJ databases">
        <title>A genome reference for cultivated species of the human gut microbiota.</title>
        <authorList>
            <person name="Zou Y."/>
            <person name="Xue W."/>
            <person name="Luo G."/>
        </authorList>
    </citation>
    <scope>NUCLEOTIDE SEQUENCE [LARGE SCALE GENOMIC DNA]</scope>
    <source>
        <strain evidence="2 3">TF05-12AC</strain>
    </source>
</reference>
<dbReference type="Proteomes" id="UP000260828">
    <property type="component" value="Unassembled WGS sequence"/>
</dbReference>
<protein>
    <submittedName>
        <fullName evidence="2">Uncharacterized protein</fullName>
    </submittedName>
</protein>
<evidence type="ECO:0000313" key="4">
    <source>
        <dbReference type="Proteomes" id="UP000462501"/>
    </source>
</evidence>
<accession>A0A3E3IHW0</accession>
<dbReference type="RefSeq" id="WP_006873558.1">
    <property type="nucleotide sequence ID" value="NZ_JANJZM010000017.1"/>
</dbReference>
<evidence type="ECO:0000313" key="2">
    <source>
        <dbReference type="EMBL" id="RGE66646.1"/>
    </source>
</evidence>
<dbReference type="AlphaFoldDB" id="A0A3E3IHW0"/>
<dbReference type="Proteomes" id="UP000462501">
    <property type="component" value="Unassembled WGS sequence"/>
</dbReference>
<evidence type="ECO:0000313" key="1">
    <source>
        <dbReference type="EMBL" id="NDO40317.1"/>
    </source>
</evidence>
<dbReference type="EMBL" id="VIQT01000020">
    <property type="protein sequence ID" value="NDO40317.1"/>
    <property type="molecule type" value="Genomic_DNA"/>
</dbReference>
<dbReference type="EMBL" id="QVME01000007">
    <property type="protein sequence ID" value="RGE66646.1"/>
    <property type="molecule type" value="Genomic_DNA"/>
</dbReference>
<organism evidence="2 3">
    <name type="scientific">Anaerotruncus colihominis</name>
    <dbReference type="NCBI Taxonomy" id="169435"/>
    <lineage>
        <taxon>Bacteria</taxon>
        <taxon>Bacillati</taxon>
        <taxon>Bacillota</taxon>
        <taxon>Clostridia</taxon>
        <taxon>Eubacteriales</taxon>
        <taxon>Oscillospiraceae</taxon>
        <taxon>Anaerotruncus</taxon>
    </lineage>
</organism>
<gene>
    <name evidence="2" type="ORF">DXC40_12785</name>
    <name evidence="1" type="ORF">FMM72_13965</name>
</gene>
<sequence length="75" mass="8621">MSNTRSFCDQPGHEHALVPQIVEVRDNLGTLAVQVLAAREDLSKMDYSEMLDKLYQIVDDLHTEYDRRKPTSITD</sequence>
<name>A0A3E3IHW0_9FIRM</name>
<comment type="caution">
    <text evidence="2">The sequence shown here is derived from an EMBL/GenBank/DDBJ whole genome shotgun (WGS) entry which is preliminary data.</text>
</comment>
<proteinExistence type="predicted"/>
<evidence type="ECO:0000313" key="3">
    <source>
        <dbReference type="Proteomes" id="UP000260828"/>
    </source>
</evidence>
<reference evidence="1 4" key="2">
    <citation type="submission" date="2019-06" db="EMBL/GenBank/DDBJ databases">
        <title>Draft genome sequences of 15 bacterial species constituting the stable defined intestinal microbiota of the GM15 gnotobiotic mouse model.</title>
        <authorList>
            <person name="Elie C."/>
            <person name="Mathieu A."/>
            <person name="Saliou A."/>
            <person name="Darnaud M."/>
            <person name="Leulier F."/>
            <person name="Tamellini A."/>
        </authorList>
    </citation>
    <scope>NUCLEOTIDE SEQUENCE [LARGE SCALE GENOMIC DNA]</scope>
    <source>
        <strain evidence="1 4">JM4-15</strain>
    </source>
</reference>